<organism evidence="3 4">
    <name type="scientific">Nocardioides zeicaulis</name>
    <dbReference type="NCBI Taxonomy" id="1776857"/>
    <lineage>
        <taxon>Bacteria</taxon>
        <taxon>Bacillati</taxon>
        <taxon>Actinomycetota</taxon>
        <taxon>Actinomycetes</taxon>
        <taxon>Propionibacteriales</taxon>
        <taxon>Nocardioidaceae</taxon>
        <taxon>Nocardioides</taxon>
    </lineage>
</organism>
<dbReference type="Proteomes" id="UP001589698">
    <property type="component" value="Unassembled WGS sequence"/>
</dbReference>
<feature type="compositionally biased region" description="Low complexity" evidence="1">
    <location>
        <begin position="74"/>
        <end position="83"/>
    </location>
</feature>
<proteinExistence type="predicted"/>
<feature type="region of interest" description="Disordered" evidence="1">
    <location>
        <begin position="74"/>
        <end position="96"/>
    </location>
</feature>
<name>A0ABV6E669_9ACTN</name>
<feature type="transmembrane region" description="Helical" evidence="2">
    <location>
        <begin position="48"/>
        <end position="70"/>
    </location>
</feature>
<dbReference type="EMBL" id="JBHLXH010000002">
    <property type="protein sequence ID" value="MFC0224500.1"/>
    <property type="molecule type" value="Genomic_DNA"/>
</dbReference>
<comment type="caution">
    <text evidence="3">The sequence shown here is derived from an EMBL/GenBank/DDBJ whole genome shotgun (WGS) entry which is preliminary data.</text>
</comment>
<evidence type="ECO:0000256" key="2">
    <source>
        <dbReference type="SAM" id="Phobius"/>
    </source>
</evidence>
<sequence length="230" mass="23661">MNHLDPTPDLHDLLDRVARPGDAGRATTSAAADLGRARAALRHRRRRTLSAGLGALTTLAVLGAGAAVVVTGTDDPGGTTAAPSPHPGATTAPSPEGGQVRLVAAAFEAGPYTFDTTPQGWEVQQNGPSAVTIARVGDPDQEPDSFVGKLVIMFDEASLGTGERVTRDGREMAFLDHGDGYLTASVSTRDGEPQGTVRIQFPADLGWTRDTALTFLSSVRVGAGAVPGVG</sequence>
<accession>A0ABV6E669</accession>
<reference evidence="3 4" key="1">
    <citation type="submission" date="2024-09" db="EMBL/GenBank/DDBJ databases">
        <authorList>
            <person name="Sun Q."/>
            <person name="Mori K."/>
        </authorList>
    </citation>
    <scope>NUCLEOTIDE SEQUENCE [LARGE SCALE GENOMIC DNA]</scope>
    <source>
        <strain evidence="3 4">CCM 8654</strain>
    </source>
</reference>
<keyword evidence="2" id="KW-1133">Transmembrane helix</keyword>
<gene>
    <name evidence="3" type="ORF">ACFFJG_18580</name>
</gene>
<evidence type="ECO:0000313" key="3">
    <source>
        <dbReference type="EMBL" id="MFC0224500.1"/>
    </source>
</evidence>
<keyword evidence="2" id="KW-0472">Membrane</keyword>
<evidence type="ECO:0000256" key="1">
    <source>
        <dbReference type="SAM" id="MobiDB-lite"/>
    </source>
</evidence>
<evidence type="ECO:0000313" key="4">
    <source>
        <dbReference type="Proteomes" id="UP001589698"/>
    </source>
</evidence>
<keyword evidence="4" id="KW-1185">Reference proteome</keyword>
<keyword evidence="2" id="KW-0812">Transmembrane</keyword>
<dbReference type="RefSeq" id="WP_378520266.1">
    <property type="nucleotide sequence ID" value="NZ_CBCSDI010000049.1"/>
</dbReference>
<protein>
    <submittedName>
        <fullName evidence="3">Uncharacterized protein</fullName>
    </submittedName>
</protein>